<feature type="region of interest" description="Disordered" evidence="1">
    <location>
        <begin position="1"/>
        <end position="125"/>
    </location>
</feature>
<reference evidence="2 3" key="1">
    <citation type="submission" date="2024-04" db="EMBL/GenBank/DDBJ databases">
        <authorList>
            <person name="Waldvogel A.-M."/>
            <person name="Schoenle A."/>
        </authorList>
    </citation>
    <scope>NUCLEOTIDE SEQUENCE [LARGE SCALE GENOMIC DNA]</scope>
</reference>
<accession>A0AAV2MNA9</accession>
<evidence type="ECO:0000313" key="2">
    <source>
        <dbReference type="EMBL" id="CAL1614521.1"/>
    </source>
</evidence>
<dbReference type="AlphaFoldDB" id="A0AAV2MNA9"/>
<dbReference type="Proteomes" id="UP001497482">
    <property type="component" value="Chromosome 8"/>
</dbReference>
<evidence type="ECO:0000256" key="1">
    <source>
        <dbReference type="SAM" id="MobiDB-lite"/>
    </source>
</evidence>
<keyword evidence="3" id="KW-1185">Reference proteome</keyword>
<gene>
    <name evidence="2" type="ORF">KC01_LOCUS40559</name>
</gene>
<feature type="compositionally biased region" description="Low complexity" evidence="1">
    <location>
        <begin position="22"/>
        <end position="37"/>
    </location>
</feature>
<dbReference type="PRINTS" id="PR01217">
    <property type="entry name" value="PRICHEXTENSN"/>
</dbReference>
<organism evidence="2 3">
    <name type="scientific">Knipowitschia caucasica</name>
    <name type="common">Caucasian dwarf goby</name>
    <name type="synonym">Pomatoschistus caucasicus</name>
    <dbReference type="NCBI Taxonomy" id="637954"/>
    <lineage>
        <taxon>Eukaryota</taxon>
        <taxon>Metazoa</taxon>
        <taxon>Chordata</taxon>
        <taxon>Craniata</taxon>
        <taxon>Vertebrata</taxon>
        <taxon>Euteleostomi</taxon>
        <taxon>Actinopterygii</taxon>
        <taxon>Neopterygii</taxon>
        <taxon>Teleostei</taxon>
        <taxon>Neoteleostei</taxon>
        <taxon>Acanthomorphata</taxon>
        <taxon>Gobiaria</taxon>
        <taxon>Gobiiformes</taxon>
        <taxon>Gobioidei</taxon>
        <taxon>Gobiidae</taxon>
        <taxon>Gobiinae</taxon>
        <taxon>Knipowitschia</taxon>
    </lineage>
</organism>
<evidence type="ECO:0000313" key="3">
    <source>
        <dbReference type="Proteomes" id="UP001497482"/>
    </source>
</evidence>
<feature type="compositionally biased region" description="Pro residues" evidence="1">
    <location>
        <begin position="62"/>
        <end position="125"/>
    </location>
</feature>
<name>A0AAV2MNA9_KNICA</name>
<sequence length="125" mass="13483">MKFALEPSGNEGFVIRRRGYDTSRISSRTSTTQSSTDTRNHRHKEVTSPRLKRADPESAPLPVSPPPPALTRLPPPSPASPRPHPPSPASPRPHTPPPALTRLPPPSPASPPPRPHPPPPARTLT</sequence>
<proteinExistence type="predicted"/>
<dbReference type="EMBL" id="OZ035830">
    <property type="protein sequence ID" value="CAL1614521.1"/>
    <property type="molecule type" value="Genomic_DNA"/>
</dbReference>
<protein>
    <submittedName>
        <fullName evidence="2">Uncharacterized protein</fullName>
    </submittedName>
</protein>